<sequence length="569" mass="63637">MSLEWEKFRLAFEGGIFFKTKYLKKFSTRESNDDFNLRRECTHVPAHAKAAIIDIRNAIFTRMVDITRRDGPESYKNAVVGLNFGVDGKGNTMNSFIGQVIMPELLVLGRVGVYIDKPQILTNRLTLSEARKFAPYLYHYQAEDIFSWHFDDQNKLDVVLLRDHDFTVDETTGLINGETENFRLLKKVDGGIELTRFGLTQRGPGLGSVSPITEHTQIEEPILLDLPEIPFVLMELDTSLMTDVADYQISLLNLASSDVNYAIKSNFPFYTEQFHPGSELPNLRPAQLKGDAEAADAKVSRDRQVKTGSQQGRRYPSGLERPQFIHPSAEPLLASMKLQDKLQREIRQLVNLSLANIQPVRASAESKDRDNAGLEGGLANIGLELEFGERNIGRIWWAYEKAGGGEVTIKYPNTYNLRTDVDRREEAKELSSILPTIPSPTFQKQTAKDIVTIMQGHKVSLSELEKMHSEIEKSPVVVTDPDILKQDHEAGFVGTAMASQLRGYPEGQDKVAAKDHAERASRIVQAQTSQARGAPDLAAEKSGQKERAEANDPTLKQTTKDRTRGPANA</sequence>
<organism evidence="2">
    <name type="scientific">marine sediment metagenome</name>
    <dbReference type="NCBI Taxonomy" id="412755"/>
    <lineage>
        <taxon>unclassified sequences</taxon>
        <taxon>metagenomes</taxon>
        <taxon>ecological metagenomes</taxon>
    </lineage>
</organism>
<gene>
    <name evidence="2" type="ORF">LCGC14_1318200</name>
</gene>
<evidence type="ECO:0000256" key="1">
    <source>
        <dbReference type="SAM" id="MobiDB-lite"/>
    </source>
</evidence>
<feature type="compositionally biased region" description="Basic and acidic residues" evidence="1">
    <location>
        <begin position="538"/>
        <end position="550"/>
    </location>
</feature>
<evidence type="ECO:0000313" key="2">
    <source>
        <dbReference type="EMBL" id="KKM82573.1"/>
    </source>
</evidence>
<protein>
    <submittedName>
        <fullName evidence="2">Uncharacterized protein</fullName>
    </submittedName>
</protein>
<accession>A0A0F9KKU2</accession>
<feature type="compositionally biased region" description="Basic and acidic residues" evidence="1">
    <location>
        <begin position="291"/>
        <end position="305"/>
    </location>
</feature>
<proteinExistence type="predicted"/>
<comment type="caution">
    <text evidence="2">The sequence shown here is derived from an EMBL/GenBank/DDBJ whole genome shotgun (WGS) entry which is preliminary data.</text>
</comment>
<feature type="compositionally biased region" description="Basic and acidic residues" evidence="1">
    <location>
        <begin position="512"/>
        <end position="521"/>
    </location>
</feature>
<feature type="region of interest" description="Disordered" evidence="1">
    <location>
        <begin position="512"/>
        <end position="569"/>
    </location>
</feature>
<feature type="region of interest" description="Disordered" evidence="1">
    <location>
        <begin position="291"/>
        <end position="321"/>
    </location>
</feature>
<dbReference type="AlphaFoldDB" id="A0A0F9KKU2"/>
<dbReference type="EMBL" id="LAZR01007842">
    <property type="protein sequence ID" value="KKM82573.1"/>
    <property type="molecule type" value="Genomic_DNA"/>
</dbReference>
<name>A0A0F9KKU2_9ZZZZ</name>
<reference evidence="2" key="1">
    <citation type="journal article" date="2015" name="Nature">
        <title>Complex archaea that bridge the gap between prokaryotes and eukaryotes.</title>
        <authorList>
            <person name="Spang A."/>
            <person name="Saw J.H."/>
            <person name="Jorgensen S.L."/>
            <person name="Zaremba-Niedzwiedzka K."/>
            <person name="Martijn J."/>
            <person name="Lind A.E."/>
            <person name="van Eijk R."/>
            <person name="Schleper C."/>
            <person name="Guy L."/>
            <person name="Ettema T.J."/>
        </authorList>
    </citation>
    <scope>NUCLEOTIDE SEQUENCE</scope>
</reference>
<feature type="compositionally biased region" description="Basic and acidic residues" evidence="1">
    <location>
        <begin position="558"/>
        <end position="569"/>
    </location>
</feature>